<feature type="compositionally biased region" description="Low complexity" evidence="1">
    <location>
        <begin position="25"/>
        <end position="41"/>
    </location>
</feature>
<dbReference type="AlphaFoldDB" id="A0A9W8I7R4"/>
<gene>
    <name evidence="2" type="ORF">IWW36_002125</name>
</gene>
<dbReference type="Proteomes" id="UP001139887">
    <property type="component" value="Unassembled WGS sequence"/>
</dbReference>
<protein>
    <submittedName>
        <fullName evidence="2">Uncharacterized protein</fullName>
    </submittedName>
</protein>
<evidence type="ECO:0000313" key="3">
    <source>
        <dbReference type="Proteomes" id="UP001139887"/>
    </source>
</evidence>
<comment type="caution">
    <text evidence="2">The sequence shown here is derived from an EMBL/GenBank/DDBJ whole genome shotgun (WGS) entry which is preliminary data.</text>
</comment>
<organism evidence="2 3">
    <name type="scientific">Coemansia brasiliensis</name>
    <dbReference type="NCBI Taxonomy" id="2650707"/>
    <lineage>
        <taxon>Eukaryota</taxon>
        <taxon>Fungi</taxon>
        <taxon>Fungi incertae sedis</taxon>
        <taxon>Zoopagomycota</taxon>
        <taxon>Kickxellomycotina</taxon>
        <taxon>Kickxellomycetes</taxon>
        <taxon>Kickxellales</taxon>
        <taxon>Kickxellaceae</taxon>
        <taxon>Coemansia</taxon>
    </lineage>
</organism>
<evidence type="ECO:0000256" key="1">
    <source>
        <dbReference type="SAM" id="MobiDB-lite"/>
    </source>
</evidence>
<evidence type="ECO:0000313" key="2">
    <source>
        <dbReference type="EMBL" id="KAJ2850126.1"/>
    </source>
</evidence>
<dbReference type="OrthoDB" id="5598769at2759"/>
<name>A0A9W8I7R4_9FUNG</name>
<feature type="compositionally biased region" description="Polar residues" evidence="1">
    <location>
        <begin position="92"/>
        <end position="131"/>
    </location>
</feature>
<proteinExistence type="predicted"/>
<reference evidence="2" key="1">
    <citation type="submission" date="2022-07" db="EMBL/GenBank/DDBJ databases">
        <title>Phylogenomic reconstructions and comparative analyses of Kickxellomycotina fungi.</title>
        <authorList>
            <person name="Reynolds N.K."/>
            <person name="Stajich J.E."/>
            <person name="Barry K."/>
            <person name="Grigoriev I.V."/>
            <person name="Crous P."/>
            <person name="Smith M.E."/>
        </authorList>
    </citation>
    <scope>NUCLEOTIDE SEQUENCE</scope>
    <source>
        <strain evidence="2">NRRL 1566</strain>
    </source>
</reference>
<feature type="region of interest" description="Disordered" evidence="1">
    <location>
        <begin position="1"/>
        <end position="144"/>
    </location>
</feature>
<feature type="compositionally biased region" description="Polar residues" evidence="1">
    <location>
        <begin position="71"/>
        <end position="83"/>
    </location>
</feature>
<sequence length="390" mass="43349">MTANNDIFLEQPLGTREHSSNAVGQQPRAEQPPLQLQQQQQQRHELEQQYSAYPQYPGYSVSMPQAMGYPPSSNHLPPQQSYQYIPPMATPYPSNQPGTFHSDVNTPASNYCPTSPQPTAYTSEKPSTSGPSANSHHHNHVSSAIKEGSANSLLNCLKDSVKSVQITDVIPAVTMLSAAILHHTKHRRSDTLIPYQKSHWFKRLNNALFAYNAYAFAKDNGFIKSRSRDISQPSTQMADTRELSNSNSGSTLLQQIAGSLFLQSNESNDGNLVSQFDDRWAVPKPTAEHYYNLIYHTKTSLYNASIQMLGAAAAIQALRSGNHHISASENPGYKAEHSLMGFALSEVSYLLERKEEAGYLHPNDTLENVGKIALATLIKIKIDQERKYYT</sequence>
<accession>A0A9W8I7R4</accession>
<dbReference type="EMBL" id="JANBUW010000043">
    <property type="protein sequence ID" value="KAJ2850126.1"/>
    <property type="molecule type" value="Genomic_DNA"/>
</dbReference>
<keyword evidence="3" id="KW-1185">Reference proteome</keyword>